<proteinExistence type="predicted"/>
<evidence type="ECO:0000256" key="1">
    <source>
        <dbReference type="SAM" id="MobiDB-lite"/>
    </source>
</evidence>
<feature type="compositionally biased region" description="Basic residues" evidence="1">
    <location>
        <begin position="19"/>
        <end position="30"/>
    </location>
</feature>
<keyword evidence="3" id="KW-1185">Reference proteome</keyword>
<sequence>MMSAGSLVVNSQKAGNAQRHLKRATRRYVGRRPNLSNRKPIRGIVTTASAAAMVRPMVPTDLSTSSTLVR</sequence>
<feature type="region of interest" description="Disordered" evidence="1">
    <location>
        <begin position="1"/>
        <end position="42"/>
    </location>
</feature>
<protein>
    <submittedName>
        <fullName evidence="2">Uncharacterized protein</fullName>
    </submittedName>
</protein>
<evidence type="ECO:0000313" key="2">
    <source>
        <dbReference type="EMBL" id="TCG02963.1"/>
    </source>
</evidence>
<name>A0A4R0WZ35_9BURK</name>
<dbReference type="EMBL" id="MWML01000591">
    <property type="protein sequence ID" value="TCG02963.1"/>
    <property type="molecule type" value="Genomic_DNA"/>
</dbReference>
<reference evidence="2 3" key="1">
    <citation type="submission" date="2017-02" db="EMBL/GenBank/DDBJ databases">
        <title>Paraburkholderia sophoroidis sp. nov. and Paraburkholderia steynii sp. nov. rhizobial symbionts of the fynbos legume Hypocalyptus sophoroides.</title>
        <authorList>
            <person name="Steenkamp E.T."/>
            <person name="Beukes C.W."/>
            <person name="Van Zyl E."/>
            <person name="Avontuur J."/>
            <person name="Chan W.Y."/>
            <person name="Hassen A."/>
            <person name="Palmer M."/>
            <person name="Mthombeni L."/>
            <person name="Phalane F."/>
            <person name="Sereme K."/>
            <person name="Venter S.N."/>
        </authorList>
    </citation>
    <scope>NUCLEOTIDE SEQUENCE [LARGE SCALE GENOMIC DNA]</scope>
    <source>
        <strain evidence="2 3">HC1.1ba</strain>
    </source>
</reference>
<organism evidence="2 3">
    <name type="scientific">Paraburkholderia steynii</name>
    <dbReference type="NCBI Taxonomy" id="1245441"/>
    <lineage>
        <taxon>Bacteria</taxon>
        <taxon>Pseudomonadati</taxon>
        <taxon>Pseudomonadota</taxon>
        <taxon>Betaproteobacteria</taxon>
        <taxon>Burkholderiales</taxon>
        <taxon>Burkholderiaceae</taxon>
        <taxon>Paraburkholderia</taxon>
    </lineage>
</organism>
<dbReference type="Proteomes" id="UP000294200">
    <property type="component" value="Unassembled WGS sequence"/>
</dbReference>
<dbReference type="AlphaFoldDB" id="A0A4R0WZ35"/>
<comment type="caution">
    <text evidence="2">The sequence shown here is derived from an EMBL/GenBank/DDBJ whole genome shotgun (WGS) entry which is preliminary data.</text>
</comment>
<accession>A0A4R0WZ35</accession>
<gene>
    <name evidence="2" type="ORF">BZM27_51960</name>
</gene>
<evidence type="ECO:0000313" key="3">
    <source>
        <dbReference type="Proteomes" id="UP000294200"/>
    </source>
</evidence>